<feature type="transmembrane region" description="Helical" evidence="5">
    <location>
        <begin position="365"/>
        <end position="387"/>
    </location>
</feature>
<evidence type="ECO:0000256" key="4">
    <source>
        <dbReference type="ARBA" id="ARBA00023136"/>
    </source>
</evidence>
<dbReference type="PANTHER" id="PTHR43471">
    <property type="entry name" value="ABC TRANSPORTER PERMEASE"/>
    <property type="match status" value="1"/>
</dbReference>
<feature type="transmembrane region" description="Helical" evidence="5">
    <location>
        <begin position="189"/>
        <end position="215"/>
    </location>
</feature>
<gene>
    <name evidence="7" type="ordered locus">Francci3_2601</name>
</gene>
<dbReference type="HOGENOM" id="CLU_046841_3_1_11"/>
<keyword evidence="3 5" id="KW-1133">Transmembrane helix</keyword>
<keyword evidence="8" id="KW-1185">Reference proteome</keyword>
<feature type="transmembrane region" description="Helical" evidence="5">
    <location>
        <begin position="310"/>
        <end position="332"/>
    </location>
</feature>
<dbReference type="GO" id="GO:0140359">
    <property type="term" value="F:ABC-type transporter activity"/>
    <property type="evidence" value="ECO:0007669"/>
    <property type="project" value="InterPro"/>
</dbReference>
<evidence type="ECO:0000256" key="2">
    <source>
        <dbReference type="ARBA" id="ARBA00022692"/>
    </source>
</evidence>
<protein>
    <submittedName>
        <fullName evidence="7">ABC transporter permease</fullName>
    </submittedName>
</protein>
<dbReference type="eggNOG" id="COG1668">
    <property type="taxonomic scope" value="Bacteria"/>
</dbReference>
<proteinExistence type="predicted"/>
<dbReference type="Proteomes" id="UP000001937">
    <property type="component" value="Chromosome"/>
</dbReference>
<feature type="domain" description="ABC-2 type transporter transmembrane" evidence="6">
    <location>
        <begin position="33"/>
        <end position="387"/>
    </location>
</feature>
<keyword evidence="4 5" id="KW-0472">Membrane</keyword>
<name>Q2J9S9_FRACC</name>
<keyword evidence="2 5" id="KW-0812">Transmembrane</keyword>
<evidence type="ECO:0000259" key="6">
    <source>
        <dbReference type="Pfam" id="PF12698"/>
    </source>
</evidence>
<dbReference type="RefSeq" id="WP_011436998.1">
    <property type="nucleotide sequence ID" value="NC_007777.1"/>
</dbReference>
<dbReference type="AlphaFoldDB" id="Q2J9S9"/>
<dbReference type="STRING" id="106370.Francci3_2601"/>
<reference evidence="7 8" key="1">
    <citation type="journal article" date="2007" name="Genome Res.">
        <title>Genome characteristics of facultatively symbiotic Frankia sp. strains reflect host range and host plant biogeography.</title>
        <authorList>
            <person name="Normand P."/>
            <person name="Lapierre P."/>
            <person name="Tisa L.S."/>
            <person name="Gogarten J.P."/>
            <person name="Alloisio N."/>
            <person name="Bagnarol E."/>
            <person name="Bassi C.A."/>
            <person name="Berry A.M."/>
            <person name="Bickhart D.M."/>
            <person name="Choisne N."/>
            <person name="Couloux A."/>
            <person name="Cournoyer B."/>
            <person name="Cruveiller S."/>
            <person name="Daubin V."/>
            <person name="Demange N."/>
            <person name="Francino M.P."/>
            <person name="Goltsman E."/>
            <person name="Huang Y."/>
            <person name="Kopp O.R."/>
            <person name="Labarre L."/>
            <person name="Lapidus A."/>
            <person name="Lavire C."/>
            <person name="Marechal J."/>
            <person name="Martinez M."/>
            <person name="Mastronunzio J.E."/>
            <person name="Mullin B.C."/>
            <person name="Niemann J."/>
            <person name="Pujic P."/>
            <person name="Rawnsley T."/>
            <person name="Rouy Z."/>
            <person name="Schenowitz C."/>
            <person name="Sellstedt A."/>
            <person name="Tavares F."/>
            <person name="Tomkins J.P."/>
            <person name="Vallenet D."/>
            <person name="Valverde C."/>
            <person name="Wall L.G."/>
            <person name="Wang Y."/>
            <person name="Medigue C."/>
            <person name="Benson D.R."/>
        </authorList>
    </citation>
    <scope>NUCLEOTIDE SEQUENCE [LARGE SCALE GENOMIC DNA]</scope>
    <source>
        <strain evidence="8">DSM 45818 / CECT 9043 / CcI3</strain>
    </source>
</reference>
<dbReference type="PANTHER" id="PTHR43471:SF3">
    <property type="entry name" value="ABC TRANSPORTER PERMEASE PROTEIN NATB"/>
    <property type="match status" value="1"/>
</dbReference>
<feature type="transmembrane region" description="Helical" evidence="5">
    <location>
        <begin position="275"/>
        <end position="304"/>
    </location>
</feature>
<accession>Q2J9S9</accession>
<evidence type="ECO:0000256" key="5">
    <source>
        <dbReference type="SAM" id="Phobius"/>
    </source>
</evidence>
<organism evidence="7 8">
    <name type="scientific">Frankia casuarinae (strain DSM 45818 / CECT 9043 / HFP020203 / CcI3)</name>
    <dbReference type="NCBI Taxonomy" id="106370"/>
    <lineage>
        <taxon>Bacteria</taxon>
        <taxon>Bacillati</taxon>
        <taxon>Actinomycetota</taxon>
        <taxon>Actinomycetes</taxon>
        <taxon>Frankiales</taxon>
        <taxon>Frankiaceae</taxon>
        <taxon>Frankia</taxon>
    </lineage>
</organism>
<comment type="subcellular location">
    <subcellularLocation>
        <location evidence="1">Membrane</location>
        <topology evidence="1">Multi-pass membrane protein</topology>
    </subcellularLocation>
</comment>
<dbReference type="InterPro" id="IPR013525">
    <property type="entry name" value="ABC2_TM"/>
</dbReference>
<feature type="transmembrane region" description="Helical" evidence="5">
    <location>
        <begin position="235"/>
        <end position="263"/>
    </location>
</feature>
<evidence type="ECO:0000313" key="8">
    <source>
        <dbReference type="Proteomes" id="UP000001937"/>
    </source>
</evidence>
<feature type="transmembrane region" description="Helical" evidence="5">
    <location>
        <begin position="339"/>
        <end position="359"/>
    </location>
</feature>
<feature type="transmembrane region" description="Helical" evidence="5">
    <location>
        <begin position="33"/>
        <end position="54"/>
    </location>
</feature>
<evidence type="ECO:0000256" key="3">
    <source>
        <dbReference type="ARBA" id="ARBA00022989"/>
    </source>
</evidence>
<sequence>MSVRGLDGAAQGSGRVIRLIARREIVTRTRSRAFRITTGLFVLGIGAMVLLTSLTGGSSASRIAFTAVDFRQAATVEAAARSLGENVEVRAVADRAVGERAVLDGDVDAFVRVVATPGAAGNAVYRVVVKKELGDRLTSVLSLAARQVALERQVVGLGGDPAVVGRAVSAATVQVSALRPASERDGARLLLGLLSGGLIYLSLLIFGPAVAQGVIEEKSSRVVELLLATVRPWQLMAGKVIGIGAVALGQLTLIGVVGVSLGLTTGQLDIPAGIAIGSVALALLWYLLGFAVYALLFAAAGALVSRQEDAGGVTAPMILLIVVPYVLGISVLPGSPDSGLILALAMIPLFAPVLMPMVIGIGSVAGWQVVVAMALTLALIGALVWLAGRVYGNAVKRGGTRVSIREALGTSA</sequence>
<dbReference type="KEGG" id="fra:Francci3_2601"/>
<dbReference type="Pfam" id="PF12698">
    <property type="entry name" value="ABC2_membrane_3"/>
    <property type="match status" value="1"/>
</dbReference>
<dbReference type="GO" id="GO:0016020">
    <property type="term" value="C:membrane"/>
    <property type="evidence" value="ECO:0007669"/>
    <property type="project" value="UniProtKB-SubCell"/>
</dbReference>
<dbReference type="EMBL" id="CP000249">
    <property type="protein sequence ID" value="ABD11963.1"/>
    <property type="molecule type" value="Genomic_DNA"/>
</dbReference>
<evidence type="ECO:0000313" key="7">
    <source>
        <dbReference type="EMBL" id="ABD11963.1"/>
    </source>
</evidence>
<evidence type="ECO:0000256" key="1">
    <source>
        <dbReference type="ARBA" id="ARBA00004141"/>
    </source>
</evidence>